<dbReference type="PANTHER" id="PTHR33787">
    <property type="match status" value="1"/>
</dbReference>
<dbReference type="EMBL" id="OP616813">
    <property type="protein sequence ID" value="WDA99315.1"/>
    <property type="molecule type" value="Genomic_DNA"/>
</dbReference>
<accession>A0A9Y1I374</accession>
<evidence type="ECO:0000256" key="1">
    <source>
        <dbReference type="ARBA" id="ARBA00009846"/>
    </source>
</evidence>
<feature type="transmembrane region" description="Helical" evidence="3">
    <location>
        <begin position="29"/>
        <end position="48"/>
    </location>
</feature>
<gene>
    <name evidence="5" type="primary">ycf20</name>
    <name evidence="5" type="ORF">GAYE_10879_100</name>
    <name evidence="4" type="ORF">GAYEhsy245_100</name>
</gene>
<organism evidence="5">
    <name type="scientific">Galdieria yellowstonensis</name>
    <dbReference type="NCBI Taxonomy" id="3028027"/>
    <lineage>
        <taxon>Eukaryota</taxon>
        <taxon>Rhodophyta</taxon>
        <taxon>Bangiophyceae</taxon>
        <taxon>Galdieriales</taxon>
        <taxon>Galdieriaceae</taxon>
        <taxon>Galdieria</taxon>
    </lineage>
</organism>
<dbReference type="Pfam" id="PF04483">
    <property type="entry name" value="DUF565"/>
    <property type="match status" value="1"/>
</dbReference>
<keyword evidence="5" id="KW-0934">Plastid</keyword>
<keyword evidence="3" id="KW-0812">Transmembrane</keyword>
<reference evidence="5" key="1">
    <citation type="journal article" date="2023" name="J. Phycol.">
        <title>Revised classification of the Cyanidiophyceae based on plastid genome data with descriptions of the Cavernulicolales ord. nov. and Galdieriales ord. nov. (Rhodophyta).</title>
        <authorList>
            <person name="Park S.I."/>
            <person name="Cho C.H."/>
            <person name="Ciniglia C."/>
            <person name="Huang T.Y."/>
            <person name="Liu S.L."/>
            <person name="Bustamante D.E."/>
            <person name="Calderon M.S."/>
            <person name="Mansilla A."/>
            <person name="McDermott T."/>
            <person name="Andersen R.A."/>
            <person name="Yoon H.S."/>
        </authorList>
    </citation>
    <scope>NUCLEOTIDE SEQUENCE</scope>
    <source>
        <strain evidence="4">Hsy245</strain>
    </source>
</reference>
<dbReference type="InterPro" id="IPR007572">
    <property type="entry name" value="Uncharacterised_Ycf20"/>
</dbReference>
<evidence type="ECO:0000313" key="5">
    <source>
        <dbReference type="EMBL" id="WDA99505.1"/>
    </source>
</evidence>
<keyword evidence="3" id="KW-1133">Transmembrane helix</keyword>
<evidence type="ECO:0000313" key="4">
    <source>
        <dbReference type="EMBL" id="WDA99315.1"/>
    </source>
</evidence>
<proteinExistence type="inferred from homology"/>
<evidence type="ECO:0000256" key="2">
    <source>
        <dbReference type="ARBA" id="ARBA00021534"/>
    </source>
</evidence>
<dbReference type="PANTHER" id="PTHR33787:SF4">
    <property type="entry name" value="YCF20-LIKE PROTEIN"/>
    <property type="match status" value="1"/>
</dbReference>
<keyword evidence="3" id="KW-0472">Membrane</keyword>
<comment type="similarity">
    <text evidence="1">Belongs to the ycf20 family.</text>
</comment>
<geneLocation type="plastid" evidence="5"/>
<sequence length="83" mass="9485">MQLIIINTLLGIFSSNLLCTIYTQTGDWSLYLTSCIIALYEIISYISYNQFIKKTHKNIINCFNGFKIGLIYGLYLDAFKLGS</sequence>
<evidence type="ECO:0000256" key="3">
    <source>
        <dbReference type="SAM" id="Phobius"/>
    </source>
</evidence>
<dbReference type="EMBL" id="OP616814">
    <property type="protein sequence ID" value="WDA99505.1"/>
    <property type="molecule type" value="Genomic_DNA"/>
</dbReference>
<dbReference type="AlphaFoldDB" id="A0A9Y1I374"/>
<name>A0A9Y1I374_9RHOD</name>
<protein>
    <recommendedName>
        <fullName evidence="2">Uncharacterized protein ycf20</fullName>
    </recommendedName>
</protein>